<proteinExistence type="predicted"/>
<keyword evidence="1" id="KW-0723">Serine/threonine-protein kinase</keyword>
<dbReference type="PANTHER" id="PTHR45646:SF11">
    <property type="entry name" value="SERINE_THREONINE-PROTEIN KINASE DOA"/>
    <property type="match status" value="1"/>
</dbReference>
<dbReference type="OMA" id="ANCDPAN"/>
<dbReference type="SMART" id="SM00220">
    <property type="entry name" value="S_TKc"/>
    <property type="match status" value="1"/>
</dbReference>
<feature type="compositionally biased region" description="Low complexity" evidence="6">
    <location>
        <begin position="441"/>
        <end position="454"/>
    </location>
</feature>
<dbReference type="InterPro" id="IPR051175">
    <property type="entry name" value="CLK_kinases"/>
</dbReference>
<name>A0A0S4JKY3_BODSA</name>
<dbReference type="EMBL" id="CYKH01002017">
    <property type="protein sequence ID" value="CUG92200.1"/>
    <property type="molecule type" value="Genomic_DNA"/>
</dbReference>
<dbReference type="Proteomes" id="UP000051952">
    <property type="component" value="Unassembled WGS sequence"/>
</dbReference>
<keyword evidence="5" id="KW-0067">ATP-binding</keyword>
<evidence type="ECO:0000256" key="5">
    <source>
        <dbReference type="ARBA" id="ARBA00022840"/>
    </source>
</evidence>
<dbReference type="SUPFAM" id="SSF56112">
    <property type="entry name" value="Protein kinase-like (PK-like)"/>
    <property type="match status" value="1"/>
</dbReference>
<feature type="region of interest" description="Disordered" evidence="6">
    <location>
        <begin position="439"/>
        <end position="459"/>
    </location>
</feature>
<dbReference type="OrthoDB" id="266976at2759"/>
<evidence type="ECO:0000259" key="7">
    <source>
        <dbReference type="PROSITE" id="PS50011"/>
    </source>
</evidence>
<feature type="domain" description="Protein kinase" evidence="7">
    <location>
        <begin position="26"/>
        <end position="306"/>
    </location>
</feature>
<dbReference type="PROSITE" id="PS50011">
    <property type="entry name" value="PROTEIN_KINASE_DOM"/>
    <property type="match status" value="1"/>
</dbReference>
<dbReference type="Pfam" id="PF00069">
    <property type="entry name" value="Pkinase"/>
    <property type="match status" value="1"/>
</dbReference>
<evidence type="ECO:0000256" key="3">
    <source>
        <dbReference type="ARBA" id="ARBA00022741"/>
    </source>
</evidence>
<dbReference type="PANTHER" id="PTHR45646">
    <property type="entry name" value="SERINE/THREONINE-PROTEIN KINASE DOA-RELATED"/>
    <property type="match status" value="1"/>
</dbReference>
<evidence type="ECO:0000256" key="6">
    <source>
        <dbReference type="SAM" id="MobiDB-lite"/>
    </source>
</evidence>
<organism evidence="8 9">
    <name type="scientific">Bodo saltans</name>
    <name type="common">Flagellated protozoan</name>
    <dbReference type="NCBI Taxonomy" id="75058"/>
    <lineage>
        <taxon>Eukaryota</taxon>
        <taxon>Discoba</taxon>
        <taxon>Euglenozoa</taxon>
        <taxon>Kinetoplastea</taxon>
        <taxon>Metakinetoplastina</taxon>
        <taxon>Eubodonida</taxon>
        <taxon>Bodonidae</taxon>
        <taxon>Bodo</taxon>
    </lineage>
</organism>
<dbReference type="GO" id="GO:0005634">
    <property type="term" value="C:nucleus"/>
    <property type="evidence" value="ECO:0007669"/>
    <property type="project" value="TreeGrafter"/>
</dbReference>
<sequence length="492" mass="53641">MYAKDNHATAGAHFNLSTGTVFLNKYQVVQVAGTGNFARVYECVDINTKQRVAVKVLKKGYERDADFECDVLKGIGRSDPNDAEGIVKLVERTTYQGLAVIVFKLKGAPLRNARLPMPDSEAKQVVQDAADALAFLHFRVKAVHTDLKPENILAELSSVATVNGVRKWCLCDFGSASFYKEGQLDRDLITTRPYRAPEVVLNRGWSFPSDTWSLGCILYELRTGKKLFDCHTDADHLKMMEDRLGAIPSSMRGAMRVPQNFSARPPRTIMEEFRHEPDFLSLLMSMLDFDPVKRIRCDAIRSHPYMSSSTGSSSIYSASSAPAAPLSGRTSSYHNMDNMMRNMQPINDENADMGSKKSFPPVLSAPPTQQSAFTFAPSAATNGGTIRSGLGNYTTTNSAAYGLKGPSTFTAPLAAAKRRAAGDIYADAIPMSERMSSRPYAAANSAPTSASNSPVRLGSLSAQNSPRLISPAYPAASNAAVNRPLSYRLTYL</sequence>
<keyword evidence="4 8" id="KW-0418">Kinase</keyword>
<dbReference type="InterPro" id="IPR000719">
    <property type="entry name" value="Prot_kinase_dom"/>
</dbReference>
<dbReference type="Gene3D" id="1.10.510.10">
    <property type="entry name" value="Transferase(Phosphotransferase) domain 1"/>
    <property type="match status" value="1"/>
</dbReference>
<protein>
    <submittedName>
        <fullName evidence="8">Protein kinase, putative</fullName>
    </submittedName>
</protein>
<evidence type="ECO:0000256" key="1">
    <source>
        <dbReference type="ARBA" id="ARBA00022527"/>
    </source>
</evidence>
<keyword evidence="9" id="KW-1185">Reference proteome</keyword>
<evidence type="ECO:0000256" key="2">
    <source>
        <dbReference type="ARBA" id="ARBA00022679"/>
    </source>
</evidence>
<dbReference type="VEuPathDB" id="TriTrypDB:BSAL_36095"/>
<dbReference type="GO" id="GO:0004674">
    <property type="term" value="F:protein serine/threonine kinase activity"/>
    <property type="evidence" value="ECO:0007669"/>
    <property type="project" value="UniProtKB-KW"/>
</dbReference>
<dbReference type="InterPro" id="IPR011009">
    <property type="entry name" value="Kinase-like_dom_sf"/>
</dbReference>
<dbReference type="AlphaFoldDB" id="A0A0S4JKY3"/>
<gene>
    <name evidence="8" type="ORF">BSAL_36095</name>
</gene>
<reference evidence="9" key="1">
    <citation type="submission" date="2015-09" db="EMBL/GenBank/DDBJ databases">
        <authorList>
            <consortium name="Pathogen Informatics"/>
        </authorList>
    </citation>
    <scope>NUCLEOTIDE SEQUENCE [LARGE SCALE GENOMIC DNA]</scope>
    <source>
        <strain evidence="9">Lake Konstanz</strain>
    </source>
</reference>
<dbReference type="Gene3D" id="3.30.200.20">
    <property type="entry name" value="Phosphorylase Kinase, domain 1"/>
    <property type="match status" value="1"/>
</dbReference>
<keyword evidence="3" id="KW-0547">Nucleotide-binding</keyword>
<dbReference type="GO" id="GO:0005524">
    <property type="term" value="F:ATP binding"/>
    <property type="evidence" value="ECO:0007669"/>
    <property type="project" value="UniProtKB-KW"/>
</dbReference>
<evidence type="ECO:0000256" key="4">
    <source>
        <dbReference type="ARBA" id="ARBA00022777"/>
    </source>
</evidence>
<accession>A0A0S4JKY3</accession>
<evidence type="ECO:0000313" key="9">
    <source>
        <dbReference type="Proteomes" id="UP000051952"/>
    </source>
</evidence>
<evidence type="ECO:0000313" key="8">
    <source>
        <dbReference type="EMBL" id="CUG92200.1"/>
    </source>
</evidence>
<keyword evidence="2" id="KW-0808">Transferase</keyword>